<keyword evidence="1" id="KW-0472">Membrane</keyword>
<feature type="transmembrane region" description="Helical" evidence="1">
    <location>
        <begin position="96"/>
        <end position="116"/>
    </location>
</feature>
<feature type="transmembrane region" description="Helical" evidence="1">
    <location>
        <begin position="6"/>
        <end position="24"/>
    </location>
</feature>
<feature type="transmembrane region" description="Helical" evidence="1">
    <location>
        <begin position="70"/>
        <end position="90"/>
    </location>
</feature>
<evidence type="ECO:0000256" key="1">
    <source>
        <dbReference type="SAM" id="Phobius"/>
    </source>
</evidence>
<protein>
    <submittedName>
        <fullName evidence="2">Uncharacterized protein</fullName>
    </submittedName>
</protein>
<dbReference type="AlphaFoldDB" id="A0A2D3WC93"/>
<reference evidence="2 3" key="1">
    <citation type="journal article" date="2017" name="Front. Microbiol.">
        <title>Comparative Genomic Analysis of the Class Epsilonproteobacteria and Proposed Reclassification to Epsilonbacteraeota (phyl. nov.).</title>
        <authorList>
            <person name="Waite D.W."/>
            <person name="Vanwonterghem I."/>
            <person name="Rinke C."/>
            <person name="Parks D.H."/>
            <person name="Zhang Y."/>
            <person name="Takai K."/>
            <person name="Sievert S.M."/>
            <person name="Simon J."/>
            <person name="Campbell B.J."/>
            <person name="Hanson T.E."/>
            <person name="Woyke T."/>
            <person name="Klotz M.G."/>
            <person name="Hugenholtz P."/>
        </authorList>
    </citation>
    <scope>NUCLEOTIDE SEQUENCE [LARGE SCALE GENOMIC DNA]</scope>
    <source>
        <strain evidence="2">UBA12443</strain>
    </source>
</reference>
<organism evidence="2 3">
    <name type="scientific">Sulfuricurvum kujiense</name>
    <dbReference type="NCBI Taxonomy" id="148813"/>
    <lineage>
        <taxon>Bacteria</taxon>
        <taxon>Pseudomonadati</taxon>
        <taxon>Campylobacterota</taxon>
        <taxon>Epsilonproteobacteria</taxon>
        <taxon>Campylobacterales</taxon>
        <taxon>Sulfurimonadaceae</taxon>
        <taxon>Sulfuricurvum</taxon>
    </lineage>
</organism>
<name>A0A2D3WC93_9BACT</name>
<feature type="transmembrane region" description="Helical" evidence="1">
    <location>
        <begin position="166"/>
        <end position="189"/>
    </location>
</feature>
<comment type="caution">
    <text evidence="2">The sequence shown here is derived from an EMBL/GenBank/DDBJ whole genome shotgun (WGS) entry which is preliminary data.</text>
</comment>
<gene>
    <name evidence="2" type="ORF">CFH83_03455</name>
</gene>
<evidence type="ECO:0000313" key="2">
    <source>
        <dbReference type="EMBL" id="DAB38921.1"/>
    </source>
</evidence>
<sequence>MAPWVMPLYIFSGIIMAIGAYLTIRYRPYCTLKSPEREIAMELYLKTLRNESMHIEEEKRYRGFKKETSLFTNGMRILLISTSIHIVTLIGSGLLWSMPIYGISIFLMLPIHKYYFDPFCFSWVFRPSKAFIIDRIDICLKQSRSKFLHDDELKEYKSEMNNQKEFYVVSNLLKLGVITNLIFDIWFSISYTLVEFF</sequence>
<keyword evidence="1" id="KW-0812">Transmembrane</keyword>
<dbReference type="RefSeq" id="WP_303662892.1">
    <property type="nucleotide sequence ID" value="NZ_DLUI01000054.1"/>
</dbReference>
<dbReference type="EMBL" id="DLUI01000054">
    <property type="protein sequence ID" value="DAB38921.1"/>
    <property type="molecule type" value="Genomic_DNA"/>
</dbReference>
<dbReference type="Proteomes" id="UP000228859">
    <property type="component" value="Unassembled WGS sequence"/>
</dbReference>
<proteinExistence type="predicted"/>
<accession>A0A2D3WC93</accession>
<evidence type="ECO:0000313" key="3">
    <source>
        <dbReference type="Proteomes" id="UP000228859"/>
    </source>
</evidence>
<keyword evidence="1" id="KW-1133">Transmembrane helix</keyword>